<name>A0AAU9J4K1_9CILI</name>
<accession>A0AAU9J4K1</accession>
<keyword evidence="2" id="KW-1185">Reference proteome</keyword>
<dbReference type="EMBL" id="CAJZBQ010000027">
    <property type="protein sequence ID" value="CAG9321171.1"/>
    <property type="molecule type" value="Genomic_DNA"/>
</dbReference>
<reference evidence="1" key="1">
    <citation type="submission" date="2021-09" db="EMBL/GenBank/DDBJ databases">
        <authorList>
            <consortium name="AG Swart"/>
            <person name="Singh M."/>
            <person name="Singh A."/>
            <person name="Seah K."/>
            <person name="Emmerich C."/>
        </authorList>
    </citation>
    <scope>NUCLEOTIDE SEQUENCE</scope>
    <source>
        <strain evidence="1">ATCC30299</strain>
    </source>
</reference>
<gene>
    <name evidence="1" type="ORF">BSTOLATCC_MIC27739</name>
</gene>
<organism evidence="1 2">
    <name type="scientific">Blepharisma stoltei</name>
    <dbReference type="NCBI Taxonomy" id="1481888"/>
    <lineage>
        <taxon>Eukaryota</taxon>
        <taxon>Sar</taxon>
        <taxon>Alveolata</taxon>
        <taxon>Ciliophora</taxon>
        <taxon>Postciliodesmatophora</taxon>
        <taxon>Heterotrichea</taxon>
        <taxon>Heterotrichida</taxon>
        <taxon>Blepharismidae</taxon>
        <taxon>Blepharisma</taxon>
    </lineage>
</organism>
<sequence>MKLTRDLKKTVEELQASQKLEREEKNKEWKADKNLQLKIAHREGISAIQKEIINKINEVTTSNYESFKVILREIPQNIIDAARDEIIGRCMIRKSDWDYLLKRKKLVNKKVHKSLGMNSEQIIEYYPDIWKPGLKKTTYIMKHYFKIAEQIESISLGNPRSEGFTSHT</sequence>
<comment type="caution">
    <text evidence="1">The sequence shown here is derived from an EMBL/GenBank/DDBJ whole genome shotgun (WGS) entry which is preliminary data.</text>
</comment>
<evidence type="ECO:0000313" key="1">
    <source>
        <dbReference type="EMBL" id="CAG9321171.1"/>
    </source>
</evidence>
<evidence type="ECO:0000313" key="2">
    <source>
        <dbReference type="Proteomes" id="UP001162131"/>
    </source>
</evidence>
<proteinExistence type="predicted"/>
<dbReference type="Proteomes" id="UP001162131">
    <property type="component" value="Unassembled WGS sequence"/>
</dbReference>
<protein>
    <submittedName>
        <fullName evidence="1">Uncharacterized protein</fullName>
    </submittedName>
</protein>
<dbReference type="AlphaFoldDB" id="A0AAU9J4K1"/>